<feature type="compositionally biased region" description="Basic and acidic residues" evidence="1">
    <location>
        <begin position="35"/>
        <end position="45"/>
    </location>
</feature>
<feature type="chain" id="PRO_5038465457" description="Lipoprotein" evidence="2">
    <location>
        <begin position="19"/>
        <end position="223"/>
    </location>
</feature>
<proteinExistence type="predicted"/>
<evidence type="ECO:0000313" key="4">
    <source>
        <dbReference type="Proteomes" id="UP000290921"/>
    </source>
</evidence>
<organism evidence="3 4">
    <name type="scientific">Clostridium tetani</name>
    <dbReference type="NCBI Taxonomy" id="1513"/>
    <lineage>
        <taxon>Bacteria</taxon>
        <taxon>Bacillati</taxon>
        <taxon>Bacillota</taxon>
        <taxon>Clostridia</taxon>
        <taxon>Eubacteriales</taxon>
        <taxon>Clostridiaceae</taxon>
        <taxon>Clostridium</taxon>
    </lineage>
</organism>
<dbReference type="Proteomes" id="UP000290921">
    <property type="component" value="Unassembled WGS sequence"/>
</dbReference>
<dbReference type="EMBL" id="QMAP01000013">
    <property type="protein sequence ID" value="RXI45340.1"/>
    <property type="molecule type" value="Genomic_DNA"/>
</dbReference>
<feature type="compositionally biased region" description="Polar residues" evidence="1">
    <location>
        <begin position="46"/>
        <end position="63"/>
    </location>
</feature>
<protein>
    <recommendedName>
        <fullName evidence="5">Lipoprotein</fullName>
    </recommendedName>
</protein>
<evidence type="ECO:0000256" key="2">
    <source>
        <dbReference type="SAM" id="SignalP"/>
    </source>
</evidence>
<feature type="signal peptide" evidence="2">
    <location>
        <begin position="1"/>
        <end position="18"/>
    </location>
</feature>
<name>A0A4Q0VA89_CLOTA</name>
<reference evidence="3 4" key="1">
    <citation type="submission" date="2018-06" db="EMBL/GenBank/DDBJ databases">
        <title>Genome conservation of Clostridium tetani.</title>
        <authorList>
            <person name="Bruggemann H."/>
            <person name="Popoff M.R."/>
        </authorList>
    </citation>
    <scope>NUCLEOTIDE SEQUENCE [LARGE SCALE GENOMIC DNA]</scope>
    <source>
        <strain evidence="3 4">2017.061</strain>
    </source>
</reference>
<dbReference type="AlphaFoldDB" id="A0A4Q0VA89"/>
<accession>A0A4Q0VA89</accession>
<dbReference type="RefSeq" id="WP_129030853.1">
    <property type="nucleotide sequence ID" value="NZ_QMAP01000013.1"/>
</dbReference>
<evidence type="ECO:0008006" key="5">
    <source>
        <dbReference type="Google" id="ProtNLM"/>
    </source>
</evidence>
<evidence type="ECO:0000256" key="1">
    <source>
        <dbReference type="SAM" id="MobiDB-lite"/>
    </source>
</evidence>
<feature type="region of interest" description="Disordered" evidence="1">
    <location>
        <begin position="22"/>
        <end position="110"/>
    </location>
</feature>
<keyword evidence="2" id="KW-0732">Signal</keyword>
<gene>
    <name evidence="3" type="ORF">DP130_12030</name>
</gene>
<evidence type="ECO:0000313" key="3">
    <source>
        <dbReference type="EMBL" id="RXI45340.1"/>
    </source>
</evidence>
<comment type="caution">
    <text evidence="3">The sequence shown here is derived from an EMBL/GenBank/DDBJ whole genome shotgun (WGS) entry which is preliminary data.</text>
</comment>
<dbReference type="PROSITE" id="PS51257">
    <property type="entry name" value="PROKAR_LIPOPROTEIN"/>
    <property type="match status" value="1"/>
</dbReference>
<feature type="compositionally biased region" description="Polar residues" evidence="1">
    <location>
        <begin position="101"/>
        <end position="110"/>
    </location>
</feature>
<sequence length="223" mass="25164">MKKSISIILSILCITALVGCGNKKSDAPTSSKPDNSVEQKQDVNKSTDSNLKQENTDTNNSSTKKQENADKNNNSTKKQENINKNNNSTKTPKDTNKNKKVSQNTNSTKISNKNILTKDFSQVSSMEIIYNDTSKKYSIDKDKDFIKKVYDSILNTKTTLNKYAQESDPIFTINLVYKSGEKNIIKSTETGEFIYRVLDNKSQWSGGRNNNLFQIIKNNKKPI</sequence>